<gene>
    <name evidence="1" type="ORF">SpAn4DRAFT_4730</name>
</gene>
<proteinExistence type="predicted"/>
<organism evidence="1 2">
    <name type="scientific">Sporomusa ovata</name>
    <dbReference type="NCBI Taxonomy" id="2378"/>
    <lineage>
        <taxon>Bacteria</taxon>
        <taxon>Bacillati</taxon>
        <taxon>Bacillota</taxon>
        <taxon>Negativicutes</taxon>
        <taxon>Selenomonadales</taxon>
        <taxon>Sporomusaceae</taxon>
        <taxon>Sporomusa</taxon>
    </lineage>
</organism>
<evidence type="ECO:0000313" key="1">
    <source>
        <dbReference type="EMBL" id="CQR72041.1"/>
    </source>
</evidence>
<protein>
    <submittedName>
        <fullName evidence="1">Uncharacterized protein</fullName>
    </submittedName>
</protein>
<sequence>MLIHLFHIMKVLKTSCINWIKKQSAAKENGTMHNGYNSQLGYYLC</sequence>
<dbReference type="AlphaFoldDB" id="A0A0U1KX89"/>
<dbReference type="EMBL" id="CTRP01000008">
    <property type="protein sequence ID" value="CQR72041.1"/>
    <property type="molecule type" value="Genomic_DNA"/>
</dbReference>
<keyword evidence="2" id="KW-1185">Reference proteome</keyword>
<evidence type="ECO:0000313" key="2">
    <source>
        <dbReference type="Proteomes" id="UP000049855"/>
    </source>
</evidence>
<dbReference type="Proteomes" id="UP000049855">
    <property type="component" value="Unassembled WGS sequence"/>
</dbReference>
<name>A0A0U1KX89_9FIRM</name>
<reference evidence="2" key="1">
    <citation type="submission" date="2015-03" db="EMBL/GenBank/DDBJ databases">
        <authorList>
            <person name="Nijsse Bart"/>
        </authorList>
    </citation>
    <scope>NUCLEOTIDE SEQUENCE [LARGE SCALE GENOMIC DNA]</scope>
</reference>
<accession>A0A0U1KX89</accession>